<dbReference type="Proteomes" id="UP000521748">
    <property type="component" value="Unassembled WGS sequence"/>
</dbReference>
<keyword evidence="2 4" id="KW-0238">DNA-binding</keyword>
<dbReference type="AlphaFoldDB" id="A0A7Y9S7M1"/>
<dbReference type="Pfam" id="PF00440">
    <property type="entry name" value="TetR_N"/>
    <property type="match status" value="1"/>
</dbReference>
<feature type="domain" description="HTH tetR-type" evidence="5">
    <location>
        <begin position="10"/>
        <end position="70"/>
    </location>
</feature>
<reference evidence="6 7" key="1">
    <citation type="submission" date="2020-07" db="EMBL/GenBank/DDBJ databases">
        <title>Sequencing the genomes of 1000 actinobacteria strains.</title>
        <authorList>
            <person name="Klenk H.-P."/>
        </authorList>
    </citation>
    <scope>NUCLEOTIDE SEQUENCE [LARGE SCALE GENOMIC DNA]</scope>
    <source>
        <strain evidence="6 7">DSM 102047</strain>
    </source>
</reference>
<keyword evidence="7" id="KW-1185">Reference proteome</keyword>
<evidence type="ECO:0000256" key="4">
    <source>
        <dbReference type="PROSITE-ProRule" id="PRU00335"/>
    </source>
</evidence>
<dbReference type="PROSITE" id="PS50977">
    <property type="entry name" value="HTH_TETR_2"/>
    <property type="match status" value="1"/>
</dbReference>
<dbReference type="InterPro" id="IPR009057">
    <property type="entry name" value="Homeodomain-like_sf"/>
</dbReference>
<dbReference type="InterPro" id="IPR001647">
    <property type="entry name" value="HTH_TetR"/>
</dbReference>
<evidence type="ECO:0000313" key="6">
    <source>
        <dbReference type="EMBL" id="NYE96168.1"/>
    </source>
</evidence>
<comment type="caution">
    <text evidence="6">The sequence shown here is derived from an EMBL/GenBank/DDBJ whole genome shotgun (WGS) entry which is preliminary data.</text>
</comment>
<feature type="DNA-binding region" description="H-T-H motif" evidence="4">
    <location>
        <begin position="33"/>
        <end position="52"/>
    </location>
</feature>
<evidence type="ECO:0000256" key="1">
    <source>
        <dbReference type="ARBA" id="ARBA00023015"/>
    </source>
</evidence>
<dbReference type="Gene3D" id="1.10.357.10">
    <property type="entry name" value="Tetracycline Repressor, domain 2"/>
    <property type="match status" value="1"/>
</dbReference>
<organism evidence="6 7">
    <name type="scientific">Psychromicrobium silvestre</name>
    <dbReference type="NCBI Taxonomy" id="1645614"/>
    <lineage>
        <taxon>Bacteria</taxon>
        <taxon>Bacillati</taxon>
        <taxon>Actinomycetota</taxon>
        <taxon>Actinomycetes</taxon>
        <taxon>Micrococcales</taxon>
        <taxon>Micrococcaceae</taxon>
        <taxon>Psychromicrobium</taxon>
    </lineage>
</organism>
<gene>
    <name evidence="6" type="ORF">FHU41_002418</name>
</gene>
<evidence type="ECO:0000256" key="3">
    <source>
        <dbReference type="ARBA" id="ARBA00023163"/>
    </source>
</evidence>
<dbReference type="GO" id="GO:0000976">
    <property type="term" value="F:transcription cis-regulatory region binding"/>
    <property type="evidence" value="ECO:0007669"/>
    <property type="project" value="TreeGrafter"/>
</dbReference>
<dbReference type="RefSeq" id="WP_179389863.1">
    <property type="nucleotide sequence ID" value="NZ_JACBYQ010000002.1"/>
</dbReference>
<protein>
    <submittedName>
        <fullName evidence="6">AcrR family transcriptional regulator</fullName>
    </submittedName>
</protein>
<dbReference type="SUPFAM" id="SSF46689">
    <property type="entry name" value="Homeodomain-like"/>
    <property type="match status" value="1"/>
</dbReference>
<evidence type="ECO:0000313" key="7">
    <source>
        <dbReference type="Proteomes" id="UP000521748"/>
    </source>
</evidence>
<dbReference type="InterPro" id="IPR050109">
    <property type="entry name" value="HTH-type_TetR-like_transc_reg"/>
</dbReference>
<evidence type="ECO:0000256" key="2">
    <source>
        <dbReference type="ARBA" id="ARBA00023125"/>
    </source>
</evidence>
<dbReference type="PANTHER" id="PTHR30055:SF234">
    <property type="entry name" value="HTH-TYPE TRANSCRIPTIONAL REGULATOR BETI"/>
    <property type="match status" value="1"/>
</dbReference>
<accession>A0A7Y9S7M1</accession>
<keyword evidence="3" id="KW-0804">Transcription</keyword>
<dbReference type="EMBL" id="JACBYQ010000002">
    <property type="protein sequence ID" value="NYE96168.1"/>
    <property type="molecule type" value="Genomic_DNA"/>
</dbReference>
<name>A0A7Y9S7M1_9MICC</name>
<proteinExistence type="predicted"/>
<sequence>MPKVSEQYRKDRRRQIMVAVLKCFARKGIKATLISDIIAESGLSAGAIYGHFSNKDELVLFVVSEVFEVIAEQPALSSTEQPPVHPAYLIRDVTGHLWQEIGNPSLLLQIWGDAVTEPKVRELFDGVYAGLTAQLKARTITWYQSQGLGPIEAQQRATELTPLLIGTGQGYIIQSTLVESFDEEAYFASFKKLIDAADS</sequence>
<dbReference type="PANTHER" id="PTHR30055">
    <property type="entry name" value="HTH-TYPE TRANSCRIPTIONAL REGULATOR RUTR"/>
    <property type="match status" value="1"/>
</dbReference>
<dbReference type="PRINTS" id="PR00455">
    <property type="entry name" value="HTHTETR"/>
</dbReference>
<evidence type="ECO:0000259" key="5">
    <source>
        <dbReference type="PROSITE" id="PS50977"/>
    </source>
</evidence>
<dbReference type="GO" id="GO:0003700">
    <property type="term" value="F:DNA-binding transcription factor activity"/>
    <property type="evidence" value="ECO:0007669"/>
    <property type="project" value="TreeGrafter"/>
</dbReference>
<keyword evidence="1" id="KW-0805">Transcription regulation</keyword>